<protein>
    <submittedName>
        <fullName evidence="1">Uncharacterized protein</fullName>
    </submittedName>
</protein>
<organism evidence="1 2">
    <name type="scientific">Scortum barcoo</name>
    <name type="common">barcoo grunter</name>
    <dbReference type="NCBI Taxonomy" id="214431"/>
    <lineage>
        <taxon>Eukaryota</taxon>
        <taxon>Metazoa</taxon>
        <taxon>Chordata</taxon>
        <taxon>Craniata</taxon>
        <taxon>Vertebrata</taxon>
        <taxon>Euteleostomi</taxon>
        <taxon>Actinopterygii</taxon>
        <taxon>Neopterygii</taxon>
        <taxon>Teleostei</taxon>
        <taxon>Neoteleostei</taxon>
        <taxon>Acanthomorphata</taxon>
        <taxon>Eupercaria</taxon>
        <taxon>Centrarchiformes</taxon>
        <taxon>Terapontoidei</taxon>
        <taxon>Terapontidae</taxon>
        <taxon>Scortum</taxon>
    </lineage>
</organism>
<dbReference type="Proteomes" id="UP000831701">
    <property type="component" value="Chromosome 6"/>
</dbReference>
<evidence type="ECO:0000313" key="1">
    <source>
        <dbReference type="EMBL" id="KAI3371217.1"/>
    </source>
</evidence>
<name>A0ACB8WT65_9TELE</name>
<evidence type="ECO:0000313" key="2">
    <source>
        <dbReference type="Proteomes" id="UP000831701"/>
    </source>
</evidence>
<accession>A0ACB8WT65</accession>
<gene>
    <name evidence="1" type="ORF">L3Q82_023839</name>
</gene>
<comment type="caution">
    <text evidence="1">The sequence shown here is derived from an EMBL/GenBank/DDBJ whole genome shotgun (WGS) entry which is preliminary data.</text>
</comment>
<keyword evidence="2" id="KW-1185">Reference proteome</keyword>
<proteinExistence type="predicted"/>
<feature type="non-terminal residue" evidence="1">
    <location>
        <position position="1"/>
    </location>
</feature>
<dbReference type="EMBL" id="CM041536">
    <property type="protein sequence ID" value="KAI3371217.1"/>
    <property type="molecule type" value="Genomic_DNA"/>
</dbReference>
<sequence length="900" mass="99274">VEGSGLTGPVMAHGKRPGTISKILAPSRPPCPGPGLNKQSHEEQQGLVKCTLEDDTDDQLTPPVPASHYYMSCDPSPEDMEDTCSEYDNVGSDVEQDYDEVLHLNREGVVDMRYYKQYCPEDGGYIKHAVGDNINENSSAPDQFNPRPRRGTEICEGSQSDAKPQKTGHRFRSHCAPVAGDEAEREVEKGQENRFFFSDGDEIEEVLDGAKFIEDLEETQNSVPNLCQDNENEQIRKGGEEREREDDTRVARNHNVPGASKKSEPSQVGSKEKERQGKGRGRRGTGEDTEHVVSGIKGCPTNNTEQRPKASSKDCKKVVVRTKAKSGSSKPHPPPPPRHSHAQSPADAQKAQPRREAPPVPRPSPSSANSRESEPRVINPSLAPHHTPEQQREPLEERQRRPEKPQQGEKPSTAAIPEDVQEQQRRPQCPELVPAEENDTTKKTQEAAAFPSFEDVPGPCEPEDLIDGIIFAANYLGCTQVLSDKNPSKSVRMSQAHEAVSRIKCSDNELSFHCDMKVQEYEMSDKHTVVFISKSQDEDSQMMTEVDLFISTKAVKVLNADTQETMMDSALRTISYIADIGSIVVLMARRRMSQASSEDFSESPDSPSDGKSQYRMICYVFESEDAQLIAQSIGQAFSVAYREFLRANGINPTDLSQKQYSDIINSQEMYHDDLVHFSNSDNCKELYVEKQKGESLGVVIVESGWGSILPTVILASMLNSGPAARSGKLSVGDQIMSINDTSLVGLPLATCQGIIKGLKNQVKVKLSIVSCPPVTTVLIKRPDLKFQLGFSVQNGIICSLMRGGIAERGGVRVGHRIIEINGQSVVAMAHEKIVQTLSVSVGEELVPMEKTHCGTFMMVEKEAMEKKMKAAVAIIMYPAYRMTGMVKRILASNQQQNAVL</sequence>
<reference evidence="1" key="1">
    <citation type="submission" date="2022-04" db="EMBL/GenBank/DDBJ databases">
        <title>Jade perch genome.</title>
        <authorList>
            <person name="Chao B."/>
        </authorList>
    </citation>
    <scope>NUCLEOTIDE SEQUENCE</scope>
    <source>
        <strain evidence="1">CB-2022</strain>
    </source>
</reference>